<dbReference type="EMBL" id="JAVIIZ010000002">
    <property type="protein sequence ID" value="MDX8471487.1"/>
    <property type="molecule type" value="Genomic_DNA"/>
</dbReference>
<dbReference type="RefSeq" id="WP_320315966.1">
    <property type="nucleotide sequence ID" value="NZ_JAVIIX010000003.1"/>
</dbReference>
<evidence type="ECO:0000313" key="4">
    <source>
        <dbReference type="EMBL" id="MDX8471487.1"/>
    </source>
</evidence>
<comment type="caution">
    <text evidence="4">The sequence shown here is derived from an EMBL/GenBank/DDBJ whole genome shotgun (WGS) entry which is preliminary data.</text>
</comment>
<name>A0ABU4XCZ4_9HYPH</name>
<dbReference type="InterPro" id="IPR006059">
    <property type="entry name" value="SBP"/>
</dbReference>
<dbReference type="InterPro" id="IPR050490">
    <property type="entry name" value="Bact_solute-bd_prot1"/>
</dbReference>
<dbReference type="PANTHER" id="PTHR43649">
    <property type="entry name" value="ARABINOSE-BINDING PROTEIN-RELATED"/>
    <property type="match status" value="1"/>
</dbReference>
<dbReference type="PANTHER" id="PTHR43649:SF30">
    <property type="entry name" value="ABC TRANSPORTER SUBSTRATE-BINDING PROTEIN"/>
    <property type="match status" value="1"/>
</dbReference>
<accession>A0ABU4XCZ4</accession>
<evidence type="ECO:0000256" key="1">
    <source>
        <dbReference type="ARBA" id="ARBA00004418"/>
    </source>
</evidence>
<proteinExistence type="inferred from homology"/>
<dbReference type="Pfam" id="PF01547">
    <property type="entry name" value="SBP_bac_1"/>
    <property type="match status" value="1"/>
</dbReference>
<reference evidence="4 5" key="1">
    <citation type="submission" date="2023-08" db="EMBL/GenBank/DDBJ databases">
        <title>Implementing the SeqCode for naming new Mesorhizobium species isolated from Vachellia karroo root nodules.</title>
        <authorList>
            <person name="Van Lill M."/>
        </authorList>
    </citation>
    <scope>NUCLEOTIDE SEQUENCE [LARGE SCALE GENOMIC DNA]</scope>
    <source>
        <strain evidence="4 5">VK23A</strain>
    </source>
</reference>
<protein>
    <submittedName>
        <fullName evidence="4">ABC transporter substrate-binding protein</fullName>
    </submittedName>
</protein>
<dbReference type="CDD" id="cd14748">
    <property type="entry name" value="PBP2_UgpB"/>
    <property type="match status" value="1"/>
</dbReference>
<keyword evidence="5" id="KW-1185">Reference proteome</keyword>
<comment type="subcellular location">
    <subcellularLocation>
        <location evidence="1">Periplasm</location>
    </subcellularLocation>
</comment>
<comment type="similarity">
    <text evidence="2">Belongs to the bacterial solute-binding protein 1 family.</text>
</comment>
<dbReference type="SUPFAM" id="SSF53850">
    <property type="entry name" value="Periplasmic binding protein-like II"/>
    <property type="match status" value="1"/>
</dbReference>
<evidence type="ECO:0000256" key="2">
    <source>
        <dbReference type="ARBA" id="ARBA00008520"/>
    </source>
</evidence>
<evidence type="ECO:0000256" key="3">
    <source>
        <dbReference type="ARBA" id="ARBA00022764"/>
    </source>
</evidence>
<evidence type="ECO:0000313" key="5">
    <source>
        <dbReference type="Proteomes" id="UP001271780"/>
    </source>
</evidence>
<keyword evidence="3" id="KW-0574">Periplasm</keyword>
<organism evidence="4 5">
    <name type="scientific">Mesorhizobium dulcispinae</name>
    <dbReference type="NCBI Taxonomy" id="3072316"/>
    <lineage>
        <taxon>Bacteria</taxon>
        <taxon>Pseudomonadati</taxon>
        <taxon>Pseudomonadota</taxon>
        <taxon>Alphaproteobacteria</taxon>
        <taxon>Hyphomicrobiales</taxon>
        <taxon>Phyllobacteriaceae</taxon>
        <taxon>Mesorhizobium</taxon>
    </lineage>
</organism>
<sequence>MSALLALPSVAQSDPVELKVMYASPSHKRFHDPLAAAFMKKHPDVKVTYLAPASTYPEGHEKILRGAVTGNLPDVWYSGYTFVPELCERLGKEGKIVDLTPLIAAEGKEWASSNYKDATLALGQVNGRQCAMPVTMSTPIVFFNKDLVAKAGGDPANFPRDWNGLIGLSQKISATGLGDGLSYAVNEWGDDWLWQNLILNFGGTIMDPAKTKVTFGDAAGEKAVDLIKRLVTEDKMPILNEDQAIQQFVAGKLGIVVASTAEIRGMDQAVGGKFEFGTAPYPKGSGLAAGGSAAVILSTDEAKQKLAWEWIKFVTGPEGQEIVVKGSGYMPTNKRALASDRLGKFYSENPDWTTSVKQTDIAKPWFGYPGGAGARIWEQQKIIISDIMRDQTSPKEGLARMVAKTEELIKR</sequence>
<dbReference type="Gene3D" id="3.40.190.10">
    <property type="entry name" value="Periplasmic binding protein-like II"/>
    <property type="match status" value="1"/>
</dbReference>
<gene>
    <name evidence="4" type="ORF">RFM27_05330</name>
</gene>
<dbReference type="Proteomes" id="UP001271780">
    <property type="component" value="Unassembled WGS sequence"/>
</dbReference>